<dbReference type="Proteomes" id="UP000198287">
    <property type="component" value="Unassembled WGS sequence"/>
</dbReference>
<dbReference type="Pfam" id="PF02958">
    <property type="entry name" value="EcKL"/>
    <property type="match status" value="1"/>
</dbReference>
<dbReference type="EMBL" id="LNIX01000007">
    <property type="protein sequence ID" value="OXA51369.1"/>
    <property type="molecule type" value="Genomic_DNA"/>
</dbReference>
<protein>
    <submittedName>
        <fullName evidence="2">Putative oxidoreductase dhs-27</fullName>
    </submittedName>
</protein>
<dbReference type="OrthoDB" id="191037at2759"/>
<reference evidence="2 3" key="1">
    <citation type="submission" date="2015-12" db="EMBL/GenBank/DDBJ databases">
        <title>The genome of Folsomia candida.</title>
        <authorList>
            <person name="Faddeeva A."/>
            <person name="Derks M.F."/>
            <person name="Anvar Y."/>
            <person name="Smit S."/>
            <person name="Van Straalen N."/>
            <person name="Roelofs D."/>
        </authorList>
    </citation>
    <scope>NUCLEOTIDE SEQUENCE [LARGE SCALE GENOMIC DNA]</scope>
    <source>
        <strain evidence="2 3">VU population</strain>
        <tissue evidence="2">Whole body</tissue>
    </source>
</reference>
<dbReference type="OMA" id="ARETHAY"/>
<dbReference type="InterPro" id="IPR004119">
    <property type="entry name" value="EcKL"/>
</dbReference>
<comment type="caution">
    <text evidence="2">The sequence shown here is derived from an EMBL/GenBank/DDBJ whole genome shotgun (WGS) entry which is preliminary data.</text>
</comment>
<gene>
    <name evidence="2" type="ORF">Fcan01_13288</name>
</gene>
<name>A0A226E1N7_FOLCA</name>
<dbReference type="PANTHER" id="PTHR11012:SF58">
    <property type="entry name" value="CHK KINASE-LIKE DOMAIN-CONTAINING PROTEIN"/>
    <property type="match status" value="1"/>
</dbReference>
<dbReference type="AlphaFoldDB" id="A0A226E1N7"/>
<accession>A0A226E1N7</accession>
<feature type="domain" description="CHK kinase-like" evidence="1">
    <location>
        <begin position="184"/>
        <end position="385"/>
    </location>
</feature>
<keyword evidence="3" id="KW-1185">Reference proteome</keyword>
<evidence type="ECO:0000313" key="2">
    <source>
        <dbReference type="EMBL" id="OXA51369.1"/>
    </source>
</evidence>
<dbReference type="SMART" id="SM00587">
    <property type="entry name" value="CHK"/>
    <property type="match status" value="1"/>
</dbReference>
<dbReference type="PANTHER" id="PTHR11012">
    <property type="entry name" value="PROTEIN KINASE-LIKE DOMAIN-CONTAINING"/>
    <property type="match status" value="1"/>
</dbReference>
<dbReference type="SUPFAM" id="SSF56112">
    <property type="entry name" value="Protein kinase-like (PK-like)"/>
    <property type="match status" value="1"/>
</dbReference>
<evidence type="ECO:0000313" key="3">
    <source>
        <dbReference type="Proteomes" id="UP000198287"/>
    </source>
</evidence>
<evidence type="ECO:0000259" key="1">
    <source>
        <dbReference type="SMART" id="SM00587"/>
    </source>
</evidence>
<dbReference type="InterPro" id="IPR011009">
    <property type="entry name" value="Kinase-like_dom_sf"/>
</dbReference>
<sequence>MDMESDMGVRLEKPDNLIWVEQVIMNNLETSYDPTMEVESSSSGPDNPLREQHDLKLMIAEIEMRDESYFGDDRISTLSRLVTSRIKYLVEGEDEERNHFWIIKIPSILPQERELARIFDVYKREICFYTEILPAMKMWVESQYIDNLIEFQVPCCYYGKFLRPNDKEPDMELLDHILEAESLLVLEDLRAVQYGKRHFGKGMEVSEVFAAVNEICKFHAVSYAMQSKSKEPLHWKELHFSHDFAIFYDALFHKGFEVFKNFLSNRPDERRAEEILKAMNHLNNNALHVFKGLVRPTSEFPTTLVHMDLWSDNLLFRVKEEDAEMPLEEADLDCTIIDWQMVSVGRPTHDIALLTILSMDSDLRRDILHLVLEYYHQLFERTMGWFDLEMPFTYDQLILEFSNSCLLAVMMATCSMDLVLMDENAQTRLLDAIRDLLDDKILVAE</sequence>
<dbReference type="Gene3D" id="3.90.1200.10">
    <property type="match status" value="1"/>
</dbReference>
<organism evidence="2 3">
    <name type="scientific">Folsomia candida</name>
    <name type="common">Springtail</name>
    <dbReference type="NCBI Taxonomy" id="158441"/>
    <lineage>
        <taxon>Eukaryota</taxon>
        <taxon>Metazoa</taxon>
        <taxon>Ecdysozoa</taxon>
        <taxon>Arthropoda</taxon>
        <taxon>Hexapoda</taxon>
        <taxon>Collembola</taxon>
        <taxon>Entomobryomorpha</taxon>
        <taxon>Isotomoidea</taxon>
        <taxon>Isotomidae</taxon>
        <taxon>Proisotominae</taxon>
        <taxon>Folsomia</taxon>
    </lineage>
</organism>
<proteinExistence type="predicted"/>
<dbReference type="InterPro" id="IPR015897">
    <property type="entry name" value="CHK_kinase-like"/>
</dbReference>